<dbReference type="RefSeq" id="WP_154073381.1">
    <property type="nucleotide sequence ID" value="NZ_LT670818.1"/>
</dbReference>
<reference evidence="1 2" key="1">
    <citation type="submission" date="2016-11" db="EMBL/GenBank/DDBJ databases">
        <authorList>
            <person name="Jaros S."/>
            <person name="Januszkiewicz K."/>
            <person name="Wedrychowicz H."/>
        </authorList>
    </citation>
    <scope>NUCLEOTIDE SEQUENCE [LARGE SCALE GENOMIC DNA]</scope>
    <source>
        <strain evidence="1 2">GAS242</strain>
    </source>
</reference>
<evidence type="ECO:0000313" key="2">
    <source>
        <dbReference type="Proteomes" id="UP000190675"/>
    </source>
</evidence>
<evidence type="ECO:0000313" key="1">
    <source>
        <dbReference type="EMBL" id="SHG92626.1"/>
    </source>
</evidence>
<protein>
    <submittedName>
        <fullName evidence="1">Uncharacterized protein</fullName>
    </submittedName>
</protein>
<accession>A0A1M5NSU1</accession>
<dbReference type="Proteomes" id="UP000190675">
    <property type="component" value="Chromosome I"/>
</dbReference>
<dbReference type="AlphaFoldDB" id="A0A1M5NSU1"/>
<dbReference type="EMBL" id="LT670818">
    <property type="protein sequence ID" value="SHG92626.1"/>
    <property type="molecule type" value="Genomic_DNA"/>
</dbReference>
<name>A0A1M5NSU1_9BRAD</name>
<proteinExistence type="predicted"/>
<sequence>MTNYRQSYADRYEAPSSAFRSRRRTMSVVAGTVRMLNLSIADALHAYAVTGSAFATLVVLVTPHLEVFVRCIFHGKG</sequence>
<organism evidence="1 2">
    <name type="scientific">Bradyrhizobium erythrophlei</name>
    <dbReference type="NCBI Taxonomy" id="1437360"/>
    <lineage>
        <taxon>Bacteria</taxon>
        <taxon>Pseudomonadati</taxon>
        <taxon>Pseudomonadota</taxon>
        <taxon>Alphaproteobacteria</taxon>
        <taxon>Hyphomicrobiales</taxon>
        <taxon>Nitrobacteraceae</taxon>
        <taxon>Bradyrhizobium</taxon>
    </lineage>
</organism>
<dbReference type="OrthoDB" id="8245329at2"/>
<gene>
    <name evidence="1" type="ORF">SAMN05444169_4825</name>
</gene>